<reference evidence="6 7" key="1">
    <citation type="submission" date="2024-03" db="EMBL/GenBank/DDBJ databases">
        <authorList>
            <person name="Jo J.-H."/>
        </authorList>
    </citation>
    <scope>NUCLEOTIDE SEQUENCE [LARGE SCALE GENOMIC DNA]</scope>
    <source>
        <strain evidence="6 7">PS1R-30</strain>
    </source>
</reference>
<comment type="caution">
    <text evidence="6">The sequence shown here is derived from an EMBL/GenBank/DDBJ whole genome shotgun (WGS) entry which is preliminary data.</text>
</comment>
<dbReference type="InterPro" id="IPR000847">
    <property type="entry name" value="LysR_HTH_N"/>
</dbReference>
<evidence type="ECO:0000313" key="7">
    <source>
        <dbReference type="Proteomes" id="UP001361239"/>
    </source>
</evidence>
<keyword evidence="3" id="KW-0238">DNA-binding</keyword>
<dbReference type="Pfam" id="PF00126">
    <property type="entry name" value="HTH_1"/>
    <property type="match status" value="1"/>
</dbReference>
<accession>A0ABU8S1Y8</accession>
<evidence type="ECO:0000256" key="1">
    <source>
        <dbReference type="ARBA" id="ARBA00009437"/>
    </source>
</evidence>
<dbReference type="InterPro" id="IPR036388">
    <property type="entry name" value="WH-like_DNA-bd_sf"/>
</dbReference>
<protein>
    <submittedName>
        <fullName evidence="6">LysR family transcriptional regulator</fullName>
    </submittedName>
</protein>
<dbReference type="Gene3D" id="1.10.10.10">
    <property type="entry name" value="Winged helix-like DNA-binding domain superfamily/Winged helix DNA-binding domain"/>
    <property type="match status" value="1"/>
</dbReference>
<evidence type="ECO:0000313" key="6">
    <source>
        <dbReference type="EMBL" id="MEJ5979310.1"/>
    </source>
</evidence>
<dbReference type="Pfam" id="PF03466">
    <property type="entry name" value="LysR_substrate"/>
    <property type="match status" value="1"/>
</dbReference>
<dbReference type="Gene3D" id="3.40.190.10">
    <property type="entry name" value="Periplasmic binding protein-like II"/>
    <property type="match status" value="2"/>
</dbReference>
<evidence type="ECO:0000256" key="3">
    <source>
        <dbReference type="ARBA" id="ARBA00023125"/>
    </source>
</evidence>
<keyword evidence="2" id="KW-0805">Transcription regulation</keyword>
<dbReference type="SUPFAM" id="SSF53850">
    <property type="entry name" value="Periplasmic binding protein-like II"/>
    <property type="match status" value="1"/>
</dbReference>
<comment type="similarity">
    <text evidence="1">Belongs to the LysR transcriptional regulatory family.</text>
</comment>
<dbReference type="CDD" id="cd08417">
    <property type="entry name" value="PBP2_Nitroaromatics_like"/>
    <property type="match status" value="1"/>
</dbReference>
<dbReference type="InterPro" id="IPR050389">
    <property type="entry name" value="LysR-type_TF"/>
</dbReference>
<dbReference type="EMBL" id="JBBHJZ010000007">
    <property type="protein sequence ID" value="MEJ5979310.1"/>
    <property type="molecule type" value="Genomic_DNA"/>
</dbReference>
<dbReference type="PANTHER" id="PTHR30118:SF15">
    <property type="entry name" value="TRANSCRIPTIONAL REGULATORY PROTEIN"/>
    <property type="match status" value="1"/>
</dbReference>
<name>A0ABU8S1Y8_9SPHN</name>
<evidence type="ECO:0000259" key="5">
    <source>
        <dbReference type="PROSITE" id="PS50931"/>
    </source>
</evidence>
<dbReference type="PROSITE" id="PS50931">
    <property type="entry name" value="HTH_LYSR"/>
    <property type="match status" value="1"/>
</dbReference>
<keyword evidence="7" id="KW-1185">Reference proteome</keyword>
<dbReference type="PANTHER" id="PTHR30118">
    <property type="entry name" value="HTH-TYPE TRANSCRIPTIONAL REGULATOR LEUO-RELATED"/>
    <property type="match status" value="1"/>
</dbReference>
<dbReference type="InterPro" id="IPR036390">
    <property type="entry name" value="WH_DNA-bd_sf"/>
</dbReference>
<dbReference type="InterPro" id="IPR005119">
    <property type="entry name" value="LysR_subst-bd"/>
</dbReference>
<dbReference type="RefSeq" id="WP_339589251.1">
    <property type="nucleotide sequence ID" value="NZ_JBBHJZ010000007.1"/>
</dbReference>
<feature type="domain" description="HTH lysR-type" evidence="5">
    <location>
        <begin position="31"/>
        <end position="72"/>
    </location>
</feature>
<dbReference type="SUPFAM" id="SSF46785">
    <property type="entry name" value="Winged helix' DNA-binding domain"/>
    <property type="match status" value="1"/>
</dbReference>
<dbReference type="InterPro" id="IPR037402">
    <property type="entry name" value="YidZ_PBP2"/>
</dbReference>
<evidence type="ECO:0000256" key="4">
    <source>
        <dbReference type="ARBA" id="ARBA00023163"/>
    </source>
</evidence>
<organism evidence="6 7">
    <name type="scientific">Novosphingobium anseongense</name>
    <dbReference type="NCBI Taxonomy" id="3133436"/>
    <lineage>
        <taxon>Bacteria</taxon>
        <taxon>Pseudomonadati</taxon>
        <taxon>Pseudomonadota</taxon>
        <taxon>Alphaproteobacteria</taxon>
        <taxon>Sphingomonadales</taxon>
        <taxon>Sphingomonadaceae</taxon>
        <taxon>Novosphingobium</taxon>
    </lineage>
</organism>
<dbReference type="Proteomes" id="UP001361239">
    <property type="component" value="Unassembled WGS sequence"/>
</dbReference>
<evidence type="ECO:0000256" key="2">
    <source>
        <dbReference type="ARBA" id="ARBA00023015"/>
    </source>
</evidence>
<keyword evidence="4" id="KW-0804">Transcription</keyword>
<proteinExistence type="inferred from homology"/>
<gene>
    <name evidence="6" type="ORF">WG901_21835</name>
</gene>
<sequence length="314" mass="35084">MDVMPDILTANIRKIDIGTLIALQKLLIQCNLSKVAREVGLSQPALSHTLARLRHVFDDRLLVREGGGFVLTAQGEALRDRLEQVLPPMLQLFEKEAFDPARSSTLFKLGMTDHAGLVVLPALQEALLDQAPQIRTSIALIPNWQTDQSELDVGRYDLRIGGLRSLPPQWHQRKLLNDRIVLICASENAGIGDYLTEEQLVSLDHLGLGSDRPAYPNPIDDFLGKRGLERRVVMRVSHFSIAPNIISKTRLVATCPETVALSFGASIRIVELPFRFPDIDLSMAWHPRVHAAVEHIWLRKLIVDCTRRTPSALS</sequence>